<dbReference type="InterPro" id="IPR046540">
    <property type="entry name" value="DMFA2_C"/>
</dbReference>
<dbReference type="KEGG" id="kim:G3T16_09220"/>
<feature type="compositionally biased region" description="Polar residues" evidence="1">
    <location>
        <begin position="98"/>
        <end position="111"/>
    </location>
</feature>
<sequence>MVSSSAPLRPQRWSSIELDYSDGLLSLSVEALDGCERFALESIDGGDMDSDAGLSSFCLAAITGPQGRHSHFDGKIARPEIRDGGRIAATWAMGSTPASRTVVDTSGNQRHGTLLNRPQKGMTGPEWAGDSSGWSEVPEQYDAVAFHRDDLSDAGWPGTFDFTVPEDLPSGVYGFELCCGECKDTIPFFVTPPAGTRTAPIAFVVPVFSYLAYANERHWWPNPGIEAIAGAPLEEIVGPMERWAEEQELLSLYDYHSDGTGNAHASLRRPLVNVRHDYRHPLLRGPHQLSGDIITLDWLRRTGQPVDILTDYCLHERGAEALRDYQCVITGSHPEYVTTQILDAFEVYATSGGNIMHMGGNAFYFVVSVYEEEPHIIEVRRGPGGTIPWQSAPGEFRQAATGELGGLWRWRGRSAHSLFGTGTSAVSFEPARPFVIEPSALDNQATAWIFEGIDGPQVNSVGKLFGGAAGFEMDAMRHDLGTPWDTVKLAQAGDFGAMAFQAIEDVIGTGPLCEAFCHLAYRKLHSGGQIFSAPSISWTSCLSDDTDGNPVALITSNVLGRFLRGDEEKRHA</sequence>
<feature type="region of interest" description="Disordered" evidence="1">
    <location>
        <begin position="98"/>
        <end position="134"/>
    </location>
</feature>
<dbReference type="RefSeq" id="WP_163494853.1">
    <property type="nucleotide sequence ID" value="NZ_CP048711.1"/>
</dbReference>
<dbReference type="Pfam" id="PF20254">
    <property type="entry name" value="DMFA2_C"/>
    <property type="match status" value="1"/>
</dbReference>
<feature type="domain" description="N,N-dimethylformamidase beta subunit-like C-terminal" evidence="2">
    <location>
        <begin position="130"/>
        <end position="545"/>
    </location>
</feature>
<protein>
    <recommendedName>
        <fullName evidence="2">N,N-dimethylformamidase beta subunit-like C-terminal domain-containing protein</fullName>
    </recommendedName>
</protein>
<reference evidence="3 4" key="1">
    <citation type="submission" date="2020-02" db="EMBL/GenBank/DDBJ databases">
        <title>Genome sequencing for Kineobactrum sp. M2.</title>
        <authorList>
            <person name="Park S.-J."/>
        </authorList>
    </citation>
    <scope>NUCLEOTIDE SEQUENCE [LARGE SCALE GENOMIC DNA]</scope>
    <source>
        <strain evidence="3 4">M2</strain>
    </source>
</reference>
<accession>A0A6C0U0M1</accession>
<organism evidence="3 4">
    <name type="scientific">Kineobactrum salinum</name>
    <dbReference type="NCBI Taxonomy" id="2708301"/>
    <lineage>
        <taxon>Bacteria</taxon>
        <taxon>Pseudomonadati</taxon>
        <taxon>Pseudomonadota</taxon>
        <taxon>Gammaproteobacteria</taxon>
        <taxon>Cellvibrionales</taxon>
        <taxon>Halieaceae</taxon>
        <taxon>Kineobactrum</taxon>
    </lineage>
</organism>
<evidence type="ECO:0000256" key="1">
    <source>
        <dbReference type="SAM" id="MobiDB-lite"/>
    </source>
</evidence>
<name>A0A6C0U0M1_9GAMM</name>
<keyword evidence="4" id="KW-1185">Reference proteome</keyword>
<dbReference type="EMBL" id="CP048711">
    <property type="protein sequence ID" value="QIB65556.1"/>
    <property type="molecule type" value="Genomic_DNA"/>
</dbReference>
<evidence type="ECO:0000313" key="3">
    <source>
        <dbReference type="EMBL" id="QIB65556.1"/>
    </source>
</evidence>
<evidence type="ECO:0000313" key="4">
    <source>
        <dbReference type="Proteomes" id="UP000477680"/>
    </source>
</evidence>
<proteinExistence type="predicted"/>
<dbReference type="AlphaFoldDB" id="A0A6C0U0M1"/>
<gene>
    <name evidence="3" type="ORF">G3T16_09220</name>
</gene>
<evidence type="ECO:0000259" key="2">
    <source>
        <dbReference type="Pfam" id="PF20254"/>
    </source>
</evidence>
<dbReference type="Proteomes" id="UP000477680">
    <property type="component" value="Chromosome"/>
</dbReference>